<dbReference type="GO" id="GO:0009289">
    <property type="term" value="C:pilus"/>
    <property type="evidence" value="ECO:0007669"/>
    <property type="project" value="UniProtKB-SubCell"/>
</dbReference>
<dbReference type="AlphaFoldDB" id="A0A097R4I5"/>
<gene>
    <name evidence="7" type="ORF">AT03_15450</name>
</gene>
<organism evidence="7 8">
    <name type="scientific">Hafnia alvei FB1</name>
    <dbReference type="NCBI Taxonomy" id="1453496"/>
    <lineage>
        <taxon>Bacteria</taxon>
        <taxon>Pseudomonadati</taxon>
        <taxon>Pseudomonadota</taxon>
        <taxon>Gammaproteobacteria</taxon>
        <taxon>Enterobacterales</taxon>
        <taxon>Hafniaceae</taxon>
        <taxon>Hafnia</taxon>
    </lineage>
</organism>
<evidence type="ECO:0000313" key="7">
    <source>
        <dbReference type="EMBL" id="AIU73645.1"/>
    </source>
</evidence>
<dbReference type="InterPro" id="IPR050263">
    <property type="entry name" value="Bact_Fimbrial_Adh_Pro"/>
</dbReference>
<feature type="signal peptide" evidence="5">
    <location>
        <begin position="1"/>
        <end position="22"/>
    </location>
</feature>
<evidence type="ECO:0000313" key="8">
    <source>
        <dbReference type="Proteomes" id="UP000029986"/>
    </source>
</evidence>
<dbReference type="KEGG" id="hav:AT03_15450"/>
<keyword evidence="4" id="KW-0281">Fimbrium</keyword>
<evidence type="ECO:0000256" key="4">
    <source>
        <dbReference type="ARBA" id="ARBA00023263"/>
    </source>
</evidence>
<dbReference type="eggNOG" id="COG3539">
    <property type="taxonomic scope" value="Bacteria"/>
</dbReference>
<dbReference type="GO" id="GO:0043709">
    <property type="term" value="P:cell adhesion involved in single-species biofilm formation"/>
    <property type="evidence" value="ECO:0007669"/>
    <property type="project" value="TreeGrafter"/>
</dbReference>
<dbReference type="PATRIC" id="fig|1453496.5.peg.3161"/>
<dbReference type="EMBL" id="CP009706">
    <property type="protein sequence ID" value="AIU73645.1"/>
    <property type="molecule type" value="Genomic_DNA"/>
</dbReference>
<evidence type="ECO:0000256" key="3">
    <source>
        <dbReference type="ARBA" id="ARBA00022729"/>
    </source>
</evidence>
<comment type="subcellular location">
    <subcellularLocation>
        <location evidence="1">Fimbrium</location>
    </subcellularLocation>
</comment>
<comment type="similarity">
    <text evidence="2">Belongs to the fimbrial protein family.</text>
</comment>
<dbReference type="RefSeq" id="WP_025797617.1">
    <property type="nucleotide sequence ID" value="NZ_CP009706.1"/>
</dbReference>
<keyword evidence="8" id="KW-1185">Reference proteome</keyword>
<proteinExistence type="inferred from homology"/>
<evidence type="ECO:0000256" key="2">
    <source>
        <dbReference type="ARBA" id="ARBA00006671"/>
    </source>
</evidence>
<feature type="chain" id="PRO_5001937842" evidence="5">
    <location>
        <begin position="23"/>
        <end position="201"/>
    </location>
</feature>
<sequence length="201" mass="20455">MSIKYSALSTIVMIALSGSAMAAPAAPATNDTGLITFDGAVSAHTCTVTTDNGIDASNVTITMPTVTKTDVEGTTLAAGGVGAKEFELVLSDCTSVTGATIAFNSSQFAELSTGTLKPDPTVAGTADNVSLALYNNGNGKTDQVKIGRPDDVPQSVTIADDGVATFAYKAAYVPSADWNQSSNPVKPGKVSTNATFTLTYQ</sequence>
<dbReference type="Gene3D" id="2.60.40.1090">
    <property type="entry name" value="Fimbrial-type adhesion domain"/>
    <property type="match status" value="1"/>
</dbReference>
<feature type="domain" description="Fimbrial-type adhesion" evidence="6">
    <location>
        <begin position="35"/>
        <end position="201"/>
    </location>
</feature>
<accession>A0A097R4I5</accession>
<evidence type="ECO:0000259" key="6">
    <source>
        <dbReference type="Pfam" id="PF00419"/>
    </source>
</evidence>
<dbReference type="Pfam" id="PF00419">
    <property type="entry name" value="Fimbrial"/>
    <property type="match status" value="1"/>
</dbReference>
<dbReference type="InterPro" id="IPR008966">
    <property type="entry name" value="Adhesion_dom_sf"/>
</dbReference>
<evidence type="ECO:0000256" key="5">
    <source>
        <dbReference type="SAM" id="SignalP"/>
    </source>
</evidence>
<evidence type="ECO:0000256" key="1">
    <source>
        <dbReference type="ARBA" id="ARBA00004561"/>
    </source>
</evidence>
<dbReference type="InterPro" id="IPR036937">
    <property type="entry name" value="Adhesion_dom_fimbrial_sf"/>
</dbReference>
<dbReference type="SUPFAM" id="SSF49401">
    <property type="entry name" value="Bacterial adhesins"/>
    <property type="match status" value="1"/>
</dbReference>
<reference evidence="7 8" key="1">
    <citation type="journal article" date="2014" name="Gut Pathog.">
        <title>Gene clusters of Hafnia alvei strain FB1 important in survival and pathogenesis: a draft genome perspective.</title>
        <authorList>
            <person name="Tan J.Y."/>
            <person name="Yin W.F."/>
            <person name="Chan K.G."/>
        </authorList>
    </citation>
    <scope>NUCLEOTIDE SEQUENCE [LARGE SCALE GENOMIC DNA]</scope>
    <source>
        <strain evidence="7 8">FB1</strain>
    </source>
</reference>
<protein>
    <submittedName>
        <fullName evidence="7">Fimbrial protein</fullName>
    </submittedName>
</protein>
<dbReference type="Proteomes" id="UP000029986">
    <property type="component" value="Chromosome"/>
</dbReference>
<dbReference type="HOGENOM" id="CLU_088965_2_1_6"/>
<dbReference type="PANTHER" id="PTHR33420">
    <property type="entry name" value="FIMBRIAL SUBUNIT ELFA-RELATED"/>
    <property type="match status" value="1"/>
</dbReference>
<dbReference type="InterPro" id="IPR000259">
    <property type="entry name" value="Adhesion_dom_fimbrial"/>
</dbReference>
<keyword evidence="3 5" id="KW-0732">Signal</keyword>
<dbReference type="PANTHER" id="PTHR33420:SF3">
    <property type="entry name" value="FIMBRIAL SUBUNIT ELFA"/>
    <property type="match status" value="1"/>
</dbReference>
<name>A0A097R4I5_HAFAL</name>